<organism evidence="1">
    <name type="scientific">Anguilla anguilla</name>
    <name type="common">European freshwater eel</name>
    <name type="synonym">Muraena anguilla</name>
    <dbReference type="NCBI Taxonomy" id="7936"/>
    <lineage>
        <taxon>Eukaryota</taxon>
        <taxon>Metazoa</taxon>
        <taxon>Chordata</taxon>
        <taxon>Craniata</taxon>
        <taxon>Vertebrata</taxon>
        <taxon>Euteleostomi</taxon>
        <taxon>Actinopterygii</taxon>
        <taxon>Neopterygii</taxon>
        <taxon>Teleostei</taxon>
        <taxon>Anguilliformes</taxon>
        <taxon>Anguillidae</taxon>
        <taxon>Anguilla</taxon>
    </lineage>
</organism>
<protein>
    <submittedName>
        <fullName evidence="1">Uncharacterized protein</fullName>
    </submittedName>
</protein>
<reference evidence="1" key="2">
    <citation type="journal article" date="2015" name="Fish Shellfish Immunol.">
        <title>Early steps in the European eel (Anguilla anguilla)-Vibrio vulnificus interaction in the gills: Role of the RtxA13 toxin.</title>
        <authorList>
            <person name="Callol A."/>
            <person name="Pajuelo D."/>
            <person name="Ebbesson L."/>
            <person name="Teles M."/>
            <person name="MacKenzie S."/>
            <person name="Amaro C."/>
        </authorList>
    </citation>
    <scope>NUCLEOTIDE SEQUENCE</scope>
</reference>
<name>A0A0E9UUW3_ANGAN</name>
<sequence>MLYTSHSHETTLLSAR</sequence>
<accession>A0A0E9UUW3</accession>
<evidence type="ECO:0000313" key="1">
    <source>
        <dbReference type="EMBL" id="JAH68985.1"/>
    </source>
</evidence>
<reference evidence="1" key="1">
    <citation type="submission" date="2014-11" db="EMBL/GenBank/DDBJ databases">
        <authorList>
            <person name="Amaro Gonzalez C."/>
        </authorList>
    </citation>
    <scope>NUCLEOTIDE SEQUENCE</scope>
</reference>
<dbReference type="EMBL" id="GBXM01039592">
    <property type="protein sequence ID" value="JAH68985.1"/>
    <property type="molecule type" value="Transcribed_RNA"/>
</dbReference>
<proteinExistence type="predicted"/>
<dbReference type="AlphaFoldDB" id="A0A0E9UUW3"/>